<gene>
    <name evidence="2" type="ORF">SETTUDRAFT_24721</name>
</gene>
<dbReference type="EMBL" id="KB908482">
    <property type="protein sequence ID" value="EOA90575.1"/>
    <property type="molecule type" value="Genomic_DNA"/>
</dbReference>
<protein>
    <submittedName>
        <fullName evidence="2">Uncharacterized protein</fullName>
    </submittedName>
</protein>
<dbReference type="Proteomes" id="UP000016935">
    <property type="component" value="Unassembled WGS sequence"/>
</dbReference>
<keyword evidence="1" id="KW-0732">Signal</keyword>
<feature type="chain" id="PRO_5004343744" evidence="1">
    <location>
        <begin position="21"/>
        <end position="81"/>
    </location>
</feature>
<accession>R0J0U3</accession>
<organism evidence="2 3">
    <name type="scientific">Exserohilum turcicum (strain 28A)</name>
    <name type="common">Northern leaf blight fungus</name>
    <name type="synonym">Setosphaeria turcica</name>
    <dbReference type="NCBI Taxonomy" id="671987"/>
    <lineage>
        <taxon>Eukaryota</taxon>
        <taxon>Fungi</taxon>
        <taxon>Dikarya</taxon>
        <taxon>Ascomycota</taxon>
        <taxon>Pezizomycotina</taxon>
        <taxon>Dothideomycetes</taxon>
        <taxon>Pleosporomycetidae</taxon>
        <taxon>Pleosporales</taxon>
        <taxon>Pleosporineae</taxon>
        <taxon>Pleosporaceae</taxon>
        <taxon>Exserohilum</taxon>
    </lineage>
</organism>
<dbReference type="RefSeq" id="XP_008021191.1">
    <property type="nucleotide sequence ID" value="XM_008023000.1"/>
</dbReference>
<reference evidence="2 3" key="2">
    <citation type="journal article" date="2013" name="PLoS Genet.">
        <title>Comparative genome structure, secondary metabolite, and effector coding capacity across Cochliobolus pathogens.</title>
        <authorList>
            <person name="Condon B.J."/>
            <person name="Leng Y."/>
            <person name="Wu D."/>
            <person name="Bushley K.E."/>
            <person name="Ohm R.A."/>
            <person name="Otillar R."/>
            <person name="Martin J."/>
            <person name="Schackwitz W."/>
            <person name="Grimwood J."/>
            <person name="MohdZainudin N."/>
            <person name="Xue C."/>
            <person name="Wang R."/>
            <person name="Manning V.A."/>
            <person name="Dhillon B."/>
            <person name="Tu Z.J."/>
            <person name="Steffenson B.J."/>
            <person name="Salamov A."/>
            <person name="Sun H."/>
            <person name="Lowry S."/>
            <person name="LaButti K."/>
            <person name="Han J."/>
            <person name="Copeland A."/>
            <person name="Lindquist E."/>
            <person name="Barry K."/>
            <person name="Schmutz J."/>
            <person name="Baker S.E."/>
            <person name="Ciuffetti L.M."/>
            <person name="Grigoriev I.V."/>
            <person name="Zhong S."/>
            <person name="Turgeon B.G."/>
        </authorList>
    </citation>
    <scope>NUCLEOTIDE SEQUENCE [LARGE SCALE GENOMIC DNA]</scope>
    <source>
        <strain evidence="3">28A</strain>
    </source>
</reference>
<proteinExistence type="predicted"/>
<reference evidence="2 3" key="1">
    <citation type="journal article" date="2012" name="PLoS Pathog.">
        <title>Diverse lifestyles and strategies of plant pathogenesis encoded in the genomes of eighteen Dothideomycetes fungi.</title>
        <authorList>
            <person name="Ohm R.A."/>
            <person name="Feau N."/>
            <person name="Henrissat B."/>
            <person name="Schoch C.L."/>
            <person name="Horwitz B.A."/>
            <person name="Barry K.W."/>
            <person name="Condon B.J."/>
            <person name="Copeland A.C."/>
            <person name="Dhillon B."/>
            <person name="Glaser F."/>
            <person name="Hesse C.N."/>
            <person name="Kosti I."/>
            <person name="LaButti K."/>
            <person name="Lindquist E.A."/>
            <person name="Lucas S."/>
            <person name="Salamov A.A."/>
            <person name="Bradshaw R.E."/>
            <person name="Ciuffetti L."/>
            <person name="Hamelin R.C."/>
            <person name="Kema G.H.J."/>
            <person name="Lawrence C."/>
            <person name="Scott J.A."/>
            <person name="Spatafora J.W."/>
            <person name="Turgeon B.G."/>
            <person name="de Wit P.J.G.M."/>
            <person name="Zhong S."/>
            <person name="Goodwin S.B."/>
            <person name="Grigoriev I.V."/>
        </authorList>
    </citation>
    <scope>NUCLEOTIDE SEQUENCE [LARGE SCALE GENOMIC DNA]</scope>
    <source>
        <strain evidence="3">28A</strain>
    </source>
</reference>
<dbReference type="OrthoDB" id="2818448at2759"/>
<evidence type="ECO:0000313" key="2">
    <source>
        <dbReference type="EMBL" id="EOA90575.1"/>
    </source>
</evidence>
<keyword evidence="3" id="KW-1185">Reference proteome</keyword>
<dbReference type="AlphaFoldDB" id="R0J0U3"/>
<evidence type="ECO:0000256" key="1">
    <source>
        <dbReference type="SAM" id="SignalP"/>
    </source>
</evidence>
<dbReference type="eggNOG" id="ENOG502RQFF">
    <property type="taxonomic scope" value="Eukaryota"/>
</dbReference>
<name>R0J0U3_EXST2</name>
<dbReference type="HOGENOM" id="CLU_154032_0_0_1"/>
<feature type="signal peptide" evidence="1">
    <location>
        <begin position="1"/>
        <end position="20"/>
    </location>
</feature>
<evidence type="ECO:0000313" key="3">
    <source>
        <dbReference type="Proteomes" id="UP000016935"/>
    </source>
</evidence>
<dbReference type="GeneID" id="19402829"/>
<sequence>MVRASSIIALVFTMVCGTQAANWYCQCLYPDGSHCCNNADDCTSSCLNAVSNETDKACNAGGKNSRVSYFNAQFRTTCHET</sequence>